<dbReference type="PANTHER" id="PTHR11439:SF521">
    <property type="entry name" value="RNA-DIRECTED DNA POLYMERASE"/>
    <property type="match status" value="1"/>
</dbReference>
<name>A0ABQ5CLM6_9ASTR</name>
<organism evidence="3 4">
    <name type="scientific">Tanacetum coccineum</name>
    <dbReference type="NCBI Taxonomy" id="301880"/>
    <lineage>
        <taxon>Eukaryota</taxon>
        <taxon>Viridiplantae</taxon>
        <taxon>Streptophyta</taxon>
        <taxon>Embryophyta</taxon>
        <taxon>Tracheophyta</taxon>
        <taxon>Spermatophyta</taxon>
        <taxon>Magnoliopsida</taxon>
        <taxon>eudicotyledons</taxon>
        <taxon>Gunneridae</taxon>
        <taxon>Pentapetalae</taxon>
        <taxon>asterids</taxon>
        <taxon>campanulids</taxon>
        <taxon>Asterales</taxon>
        <taxon>Asteraceae</taxon>
        <taxon>Asteroideae</taxon>
        <taxon>Anthemideae</taxon>
        <taxon>Anthemidinae</taxon>
        <taxon>Tanacetum</taxon>
    </lineage>
</organism>
<reference evidence="3" key="1">
    <citation type="journal article" date="2022" name="Int. J. Mol. Sci.">
        <title>Draft Genome of Tanacetum Coccineum: Genomic Comparison of Closely Related Tanacetum-Family Plants.</title>
        <authorList>
            <person name="Yamashiro T."/>
            <person name="Shiraishi A."/>
            <person name="Nakayama K."/>
            <person name="Satake H."/>
        </authorList>
    </citation>
    <scope>NUCLEOTIDE SEQUENCE</scope>
</reference>
<evidence type="ECO:0000313" key="3">
    <source>
        <dbReference type="EMBL" id="GJT27990.1"/>
    </source>
</evidence>
<protein>
    <submittedName>
        <fullName evidence="3">Zinc finger, CCHC-type containing protein</fullName>
    </submittedName>
</protein>
<feature type="domain" description="Reverse transcriptase Ty1/copia-type" evidence="2">
    <location>
        <begin position="31"/>
        <end position="134"/>
    </location>
</feature>
<gene>
    <name evidence="3" type="ORF">Tco_0908265</name>
</gene>
<keyword evidence="1" id="KW-1133">Transmembrane helix</keyword>
<keyword evidence="4" id="KW-1185">Reference proteome</keyword>
<comment type="caution">
    <text evidence="3">The sequence shown here is derived from an EMBL/GenBank/DDBJ whole genome shotgun (WGS) entry which is preliminary data.</text>
</comment>
<keyword evidence="1" id="KW-0812">Transmembrane</keyword>
<proteinExistence type="predicted"/>
<dbReference type="EMBL" id="BQNB010014424">
    <property type="protein sequence ID" value="GJT27990.1"/>
    <property type="molecule type" value="Genomic_DNA"/>
</dbReference>
<feature type="transmembrane region" description="Helical" evidence="1">
    <location>
        <begin position="78"/>
        <end position="97"/>
    </location>
</feature>
<reference evidence="3" key="2">
    <citation type="submission" date="2022-01" db="EMBL/GenBank/DDBJ databases">
        <authorList>
            <person name="Yamashiro T."/>
            <person name="Shiraishi A."/>
            <person name="Satake H."/>
            <person name="Nakayama K."/>
        </authorList>
    </citation>
    <scope>NUCLEOTIDE SEQUENCE</scope>
</reference>
<dbReference type="Proteomes" id="UP001151760">
    <property type="component" value="Unassembled WGS sequence"/>
</dbReference>
<evidence type="ECO:0000259" key="2">
    <source>
        <dbReference type="Pfam" id="PF07727"/>
    </source>
</evidence>
<sequence length="271" mass="30930">MKFQDVTFRKEAINDEIDSIIGNNTYVLAPGCKPKGCKWIFKRKMKMDETIEKFKSRLVIQGLREKLRINYFDTYAPLVRISIIRLLIALALLYNLIIHQMDVKTIFLNDELDVEVYMNQPHGFIMPENENKVHLTKNFASSKFSIKDIGEADVILVSTPMDTSEKLRPNNGQDVSQLEYSRVIGYLMYDITCKRLDISFAMHKLSRIPSVLVGYTDASWISNTKDNSSTSGWVFLLGRDAISWASKKQSCITSSTIEYEFVALAAATKKA</sequence>
<dbReference type="InterPro" id="IPR013103">
    <property type="entry name" value="RVT_2"/>
</dbReference>
<evidence type="ECO:0000313" key="4">
    <source>
        <dbReference type="Proteomes" id="UP001151760"/>
    </source>
</evidence>
<dbReference type="PANTHER" id="PTHR11439">
    <property type="entry name" value="GAG-POL-RELATED RETROTRANSPOSON"/>
    <property type="match status" value="1"/>
</dbReference>
<accession>A0ABQ5CLM6</accession>
<evidence type="ECO:0000256" key="1">
    <source>
        <dbReference type="SAM" id="Phobius"/>
    </source>
</evidence>
<dbReference type="CDD" id="cd09272">
    <property type="entry name" value="RNase_HI_RT_Ty1"/>
    <property type="match status" value="1"/>
</dbReference>
<dbReference type="Pfam" id="PF07727">
    <property type="entry name" value="RVT_2"/>
    <property type="match status" value="1"/>
</dbReference>
<keyword evidence="1" id="KW-0472">Membrane</keyword>